<dbReference type="PRINTS" id="PR00344">
    <property type="entry name" value="BCTRLSENSOR"/>
</dbReference>
<proteinExistence type="predicted"/>
<evidence type="ECO:0000313" key="12">
    <source>
        <dbReference type="Proteomes" id="UP000672027"/>
    </source>
</evidence>
<protein>
    <recommendedName>
        <fullName evidence="2">histidine kinase</fullName>
        <ecNumber evidence="2">2.7.13.3</ecNumber>
    </recommendedName>
</protein>
<evidence type="ECO:0000256" key="4">
    <source>
        <dbReference type="ARBA" id="ARBA00023012"/>
    </source>
</evidence>
<evidence type="ECO:0000259" key="9">
    <source>
        <dbReference type="PROSITE" id="PS50110"/>
    </source>
</evidence>
<keyword evidence="6" id="KW-0472">Membrane</keyword>
<dbReference type="Pfam" id="PF09084">
    <property type="entry name" value="NMT1"/>
    <property type="match status" value="1"/>
</dbReference>
<keyword evidence="6" id="KW-0812">Transmembrane</keyword>
<feature type="domain" description="Response regulatory" evidence="9">
    <location>
        <begin position="786"/>
        <end position="902"/>
    </location>
</feature>
<dbReference type="PROSITE" id="PS50109">
    <property type="entry name" value="HIS_KIN"/>
    <property type="match status" value="1"/>
</dbReference>
<keyword evidence="4" id="KW-0902">Two-component regulatory system</keyword>
<dbReference type="InterPro" id="IPR001789">
    <property type="entry name" value="Sig_transdc_resp-reg_receiver"/>
</dbReference>
<dbReference type="Pfam" id="PF00072">
    <property type="entry name" value="Response_reg"/>
    <property type="match status" value="1"/>
</dbReference>
<feature type="domain" description="Histidine kinase" evidence="8">
    <location>
        <begin position="538"/>
        <end position="753"/>
    </location>
</feature>
<name>A0ABX7WZD5_9GAMM</name>
<dbReference type="InterPro" id="IPR011006">
    <property type="entry name" value="CheY-like_superfamily"/>
</dbReference>
<dbReference type="Gene3D" id="3.40.190.10">
    <property type="entry name" value="Periplasmic binding protein-like II"/>
    <property type="match status" value="2"/>
</dbReference>
<dbReference type="SUPFAM" id="SSF53850">
    <property type="entry name" value="Periplasmic binding protein-like II"/>
    <property type="match status" value="1"/>
</dbReference>
<dbReference type="InterPro" id="IPR000014">
    <property type="entry name" value="PAS"/>
</dbReference>
<evidence type="ECO:0000256" key="6">
    <source>
        <dbReference type="SAM" id="Phobius"/>
    </source>
</evidence>
<dbReference type="CDD" id="cd00082">
    <property type="entry name" value="HisKA"/>
    <property type="match status" value="1"/>
</dbReference>
<evidence type="ECO:0000256" key="1">
    <source>
        <dbReference type="ARBA" id="ARBA00000085"/>
    </source>
</evidence>
<evidence type="ECO:0000256" key="2">
    <source>
        <dbReference type="ARBA" id="ARBA00012438"/>
    </source>
</evidence>
<dbReference type="SMART" id="SM00086">
    <property type="entry name" value="PAC"/>
    <property type="match status" value="1"/>
</dbReference>
<dbReference type="PROSITE" id="PS50112">
    <property type="entry name" value="PAS"/>
    <property type="match status" value="1"/>
</dbReference>
<keyword evidence="12" id="KW-1185">Reference proteome</keyword>
<feature type="transmembrane region" description="Helical" evidence="6">
    <location>
        <begin position="336"/>
        <end position="361"/>
    </location>
</feature>
<organism evidence="11 12">
    <name type="scientific">Candidatus Thiothrix anitrata</name>
    <dbReference type="NCBI Taxonomy" id="2823902"/>
    <lineage>
        <taxon>Bacteria</taxon>
        <taxon>Pseudomonadati</taxon>
        <taxon>Pseudomonadota</taxon>
        <taxon>Gammaproteobacteria</taxon>
        <taxon>Thiotrichales</taxon>
        <taxon>Thiotrichaceae</taxon>
        <taxon>Thiothrix</taxon>
    </lineage>
</organism>
<dbReference type="InterPro" id="IPR004358">
    <property type="entry name" value="Sig_transdc_His_kin-like_C"/>
</dbReference>
<dbReference type="PROSITE" id="PS50110">
    <property type="entry name" value="RESPONSE_REGULATORY"/>
    <property type="match status" value="1"/>
</dbReference>
<evidence type="ECO:0000256" key="7">
    <source>
        <dbReference type="SAM" id="SignalP"/>
    </source>
</evidence>
<dbReference type="PANTHER" id="PTHR45339">
    <property type="entry name" value="HYBRID SIGNAL TRANSDUCTION HISTIDINE KINASE J"/>
    <property type="match status" value="1"/>
</dbReference>
<dbReference type="RefSeq" id="WP_210225588.1">
    <property type="nucleotide sequence ID" value="NZ_CP072800.1"/>
</dbReference>
<keyword evidence="3 5" id="KW-0597">Phosphoprotein</keyword>
<dbReference type="EC" id="2.7.13.3" evidence="2"/>
<dbReference type="EMBL" id="CP072800">
    <property type="protein sequence ID" value="QTR48706.1"/>
    <property type="molecule type" value="Genomic_DNA"/>
</dbReference>
<keyword evidence="7" id="KW-0732">Signal</keyword>
<dbReference type="SMART" id="SM00388">
    <property type="entry name" value="HisKA"/>
    <property type="match status" value="1"/>
</dbReference>
<evidence type="ECO:0000256" key="5">
    <source>
        <dbReference type="PROSITE-ProRule" id="PRU00169"/>
    </source>
</evidence>
<dbReference type="Gene3D" id="3.30.450.20">
    <property type="entry name" value="PAS domain"/>
    <property type="match status" value="1"/>
</dbReference>
<dbReference type="InterPro" id="IPR001610">
    <property type="entry name" value="PAC"/>
</dbReference>
<dbReference type="InterPro" id="IPR003661">
    <property type="entry name" value="HisK_dim/P_dom"/>
</dbReference>
<feature type="domain" description="PAS" evidence="10">
    <location>
        <begin position="389"/>
        <end position="464"/>
    </location>
</feature>
<dbReference type="InterPro" id="IPR003594">
    <property type="entry name" value="HATPase_dom"/>
</dbReference>
<dbReference type="InterPro" id="IPR015168">
    <property type="entry name" value="SsuA/THI5"/>
</dbReference>
<dbReference type="Pfam" id="PF00512">
    <property type="entry name" value="HisKA"/>
    <property type="match status" value="1"/>
</dbReference>
<dbReference type="Gene3D" id="1.10.287.130">
    <property type="match status" value="1"/>
</dbReference>
<dbReference type="SUPFAM" id="SSF55785">
    <property type="entry name" value="PYP-like sensor domain (PAS domain)"/>
    <property type="match status" value="1"/>
</dbReference>
<dbReference type="InterPro" id="IPR013655">
    <property type="entry name" value="PAS_fold_3"/>
</dbReference>
<dbReference type="PANTHER" id="PTHR45339:SF1">
    <property type="entry name" value="HYBRID SIGNAL TRANSDUCTION HISTIDINE KINASE J"/>
    <property type="match status" value="1"/>
</dbReference>
<dbReference type="SUPFAM" id="SSF52172">
    <property type="entry name" value="CheY-like"/>
    <property type="match status" value="1"/>
</dbReference>
<dbReference type="SMART" id="SM00387">
    <property type="entry name" value="HATPase_c"/>
    <property type="match status" value="1"/>
</dbReference>
<dbReference type="Pfam" id="PF08447">
    <property type="entry name" value="PAS_3"/>
    <property type="match status" value="1"/>
</dbReference>
<reference evidence="11 12" key="1">
    <citation type="submission" date="2021-04" db="EMBL/GenBank/DDBJ databases">
        <title>Genomics, taxonomy and metabolism of representatives of sulfur bacteria of the genus Thiothrix: Thiothrix fructosivorans QT, Thiothrix unzii A1T and three new species, Thiothrix subterranea sp. nov., Thiothrix litoralis sp. nov. and 'Candidatus Thiothrix anitrata' sp. nov.</title>
        <authorList>
            <person name="Ravin N.V."/>
            <person name="Smolyakov D."/>
            <person name="Rudenko T.S."/>
            <person name="Mardanov A.V."/>
            <person name="Beletsky A.V."/>
            <person name="Markov N.D."/>
            <person name="Fomenkov A.I."/>
            <person name="Roberts R.J."/>
            <person name="Karnachuk O.V."/>
            <person name="Novikov A."/>
            <person name="Grabovich M.Y."/>
        </authorList>
    </citation>
    <scope>NUCLEOTIDE SEQUENCE [LARGE SCALE GENOMIC DNA]</scope>
    <source>
        <strain evidence="11 12">A52</strain>
    </source>
</reference>
<dbReference type="InterPro" id="IPR036097">
    <property type="entry name" value="HisK_dim/P_sf"/>
</dbReference>
<dbReference type="Gene3D" id="3.40.50.2300">
    <property type="match status" value="1"/>
</dbReference>
<evidence type="ECO:0000256" key="3">
    <source>
        <dbReference type="ARBA" id="ARBA00022553"/>
    </source>
</evidence>
<feature type="chain" id="PRO_5046680517" description="histidine kinase" evidence="7">
    <location>
        <begin position="36"/>
        <end position="909"/>
    </location>
</feature>
<dbReference type="InterPro" id="IPR035965">
    <property type="entry name" value="PAS-like_dom_sf"/>
</dbReference>
<dbReference type="CDD" id="cd16922">
    <property type="entry name" value="HATPase_EvgS-ArcB-TorS-like"/>
    <property type="match status" value="1"/>
</dbReference>
<dbReference type="InterPro" id="IPR005467">
    <property type="entry name" value="His_kinase_dom"/>
</dbReference>
<accession>A0ABX7WZD5</accession>
<dbReference type="Pfam" id="PF02518">
    <property type="entry name" value="HATPase_c"/>
    <property type="match status" value="1"/>
</dbReference>
<feature type="modified residue" description="4-aspartylphosphate" evidence="5">
    <location>
        <position position="835"/>
    </location>
</feature>
<dbReference type="InterPro" id="IPR036890">
    <property type="entry name" value="HATPase_C_sf"/>
</dbReference>
<dbReference type="Proteomes" id="UP000672027">
    <property type="component" value="Chromosome"/>
</dbReference>
<evidence type="ECO:0000259" key="10">
    <source>
        <dbReference type="PROSITE" id="PS50112"/>
    </source>
</evidence>
<dbReference type="CDD" id="cd00130">
    <property type="entry name" value="PAS"/>
    <property type="match status" value="1"/>
</dbReference>
<dbReference type="CDD" id="cd17546">
    <property type="entry name" value="REC_hyHK_CKI1_RcsC-like"/>
    <property type="match status" value="1"/>
</dbReference>
<dbReference type="SUPFAM" id="SSF55874">
    <property type="entry name" value="ATPase domain of HSP90 chaperone/DNA topoisomerase II/histidine kinase"/>
    <property type="match status" value="1"/>
</dbReference>
<dbReference type="SMART" id="SM00448">
    <property type="entry name" value="REC"/>
    <property type="match status" value="1"/>
</dbReference>
<sequence>MSKPISSFKPVNLRRCHWVLLACLFLFLPPVSASAPPLEPVIVQLKWQPQFQFAGYYAALEYGFFREEGLDVTLLPGGSDIAPLIEVLEGRADYAIEAGELVYYRLQGKPVVALASIFQHSPAMLMTEGKAGLRTPHDLAHKRIGMQVGGQPIVEIAAMFVNEGVTLDALALQPNRPGMEPLLSGQVDAEYGYMTNEPFLNQQAGRDIHYIQPITYGVDFYGDTLFTSERHMQEHPEQVAALRRAVVRGWQYALENPDDMITVLLKRYPHLNREALQFEASHIHELVKPDIVQIGHMNVERWRRMADTFVKLGMVNDTSKLDGFWYDPDQKPDYRWVWWVLGGFGLVALLGFIGSGLVAWVNGRLQEKNTLLQQTMQAQAEMELLLQESQRSLQSLIGNLPGMAYRCRYDREWTLEFVSDGCEALTGCPANYLQGKKGGALNDFIHPEDQQHVWDEITVAVTQKQSFGLTYRMKHWDGSWRWVWDQGHCVEWSGDGAPLMLDGLIMDITSQVDVQQKLQQAKEQADAATRAKSIFLANISHEIRTPLNAVTGLAQLLQREDLQGKQRDYAEKLHSSSRLLLGIVEDVMDFSCIEAGEVVLRPVPFNVQGILQSVQHIVQDAIQEKGLAFRLEVQDDIPTVLVGDPLRLSQVLNNLLINAVKFTNKGSISLHVSLQARAANKIRLQFSVRDTGIGIPANQRESLFEPFVRIDAGEHEAVKGSGLGLSISRHLVELMGGAITVESIHGVGSEFAFCADFGCEAASTVLPNTASTPSAANAELLLTGARVLVVDDDELNLMISIEVLRRFGCVTEQAKNATQARATLVAGDFDLVLMDIEMPGMTGDALTRELRTDPRWQTLPIIAMTAHASATIREHCLASGMSDYLAKPIDVAQLRAILVRWLAGRRTST</sequence>
<feature type="signal peptide" evidence="7">
    <location>
        <begin position="1"/>
        <end position="35"/>
    </location>
</feature>
<keyword evidence="6" id="KW-1133">Transmembrane helix</keyword>
<evidence type="ECO:0000259" key="8">
    <source>
        <dbReference type="PROSITE" id="PS50109"/>
    </source>
</evidence>
<comment type="catalytic activity">
    <reaction evidence="1">
        <text>ATP + protein L-histidine = ADP + protein N-phospho-L-histidine.</text>
        <dbReference type="EC" id="2.7.13.3"/>
    </reaction>
</comment>
<dbReference type="SUPFAM" id="SSF47384">
    <property type="entry name" value="Homodimeric domain of signal transducing histidine kinase"/>
    <property type="match status" value="1"/>
</dbReference>
<dbReference type="Gene3D" id="3.30.565.10">
    <property type="entry name" value="Histidine kinase-like ATPase, C-terminal domain"/>
    <property type="match status" value="1"/>
</dbReference>
<gene>
    <name evidence="11" type="ORF">J8380_10400</name>
</gene>
<evidence type="ECO:0000313" key="11">
    <source>
        <dbReference type="EMBL" id="QTR48706.1"/>
    </source>
</evidence>